<evidence type="ECO:0000256" key="1">
    <source>
        <dbReference type="SAM" id="Phobius"/>
    </source>
</evidence>
<protein>
    <submittedName>
        <fullName evidence="2">Uncharacterized protein</fullName>
    </submittedName>
</protein>
<reference evidence="2" key="1">
    <citation type="submission" date="2020-09" db="EMBL/GenBank/DDBJ databases">
        <authorList>
            <person name="Palma L."/>
            <person name="Caballero P."/>
            <person name="Berry C."/>
            <person name="Del Valle E."/>
        </authorList>
    </citation>
    <scope>NUCLEOTIDE SEQUENCE</scope>
    <source>
        <strain evidence="2">M</strain>
    </source>
</reference>
<organism evidence="2">
    <name type="scientific">Xenorhabdus szentirmaii</name>
    <dbReference type="NCBI Taxonomy" id="290112"/>
    <lineage>
        <taxon>Bacteria</taxon>
        <taxon>Pseudomonadati</taxon>
        <taxon>Pseudomonadota</taxon>
        <taxon>Gammaproteobacteria</taxon>
        <taxon>Enterobacterales</taxon>
        <taxon>Morganellaceae</taxon>
        <taxon>Xenorhabdus</taxon>
    </lineage>
</organism>
<gene>
    <name evidence="2" type="ORF">ID854_17010</name>
</gene>
<keyword evidence="1" id="KW-0812">Transmembrane</keyword>
<dbReference type="EMBL" id="JACXBF010000448">
    <property type="protein sequence ID" value="MBD2802090.1"/>
    <property type="molecule type" value="Genomic_DNA"/>
</dbReference>
<accession>A0AAW3YVC9</accession>
<keyword evidence="1" id="KW-1133">Transmembrane helix</keyword>
<comment type="caution">
    <text evidence="2">The sequence shown here is derived from an EMBL/GenBank/DDBJ whole genome shotgun (WGS) entry which is preliminary data.</text>
</comment>
<feature type="transmembrane region" description="Helical" evidence="1">
    <location>
        <begin position="52"/>
        <end position="73"/>
    </location>
</feature>
<dbReference type="GeneID" id="97124578"/>
<keyword evidence="1" id="KW-0472">Membrane</keyword>
<proteinExistence type="predicted"/>
<dbReference type="RefSeq" id="WP_051462405.1">
    <property type="nucleotide sequence ID" value="NZ_CAWNPE010000001.1"/>
</dbReference>
<dbReference type="Proteomes" id="UP001193920">
    <property type="component" value="Unassembled WGS sequence"/>
</dbReference>
<evidence type="ECO:0000313" key="2">
    <source>
        <dbReference type="EMBL" id="MBD2802090.1"/>
    </source>
</evidence>
<dbReference type="AlphaFoldDB" id="A0AAW3YVC9"/>
<name>A0AAW3YVC9_9GAMM</name>
<reference evidence="2" key="2">
    <citation type="journal article" date="2024" name="Toxins">
        <title>Genome Sequence Analysis of Native Xenorhabdus Strains Isolated from Entomopathogenic Nematodes in Argentina.</title>
        <authorList>
            <person name="Palma L."/>
            <person name="Frizzo L."/>
            <person name="Kaiser S."/>
            <person name="Berry C."/>
            <person name="Caballero P."/>
            <person name="Bode H.B."/>
            <person name="Del Valle E.E."/>
        </authorList>
    </citation>
    <scope>NUCLEOTIDE SEQUENCE</scope>
    <source>
        <strain evidence="2">M</strain>
    </source>
</reference>
<sequence length="108" mass="11929">MPITDKSVPDILISVAEIPKPNNASPFKEDISDILSIAIGYVRISFALGLNAIKLTLALLNVIFLSCFTYSVINQFVTPTLSGIGISSWRFLFLQGKTTQMNNRESYD</sequence>